<dbReference type="EMBL" id="VSSQ01000232">
    <property type="protein sequence ID" value="MPL87043.1"/>
    <property type="molecule type" value="Genomic_DNA"/>
</dbReference>
<evidence type="ECO:0000256" key="1">
    <source>
        <dbReference type="ARBA" id="ARBA00022801"/>
    </source>
</evidence>
<dbReference type="InterPro" id="IPR050695">
    <property type="entry name" value="N-acetylmuramoyl_amidase_3"/>
</dbReference>
<dbReference type="GO" id="GO:0030288">
    <property type="term" value="C:outer membrane-bounded periplasmic space"/>
    <property type="evidence" value="ECO:0007669"/>
    <property type="project" value="TreeGrafter"/>
</dbReference>
<dbReference type="PANTHER" id="PTHR30404">
    <property type="entry name" value="N-ACETYLMURAMOYL-L-ALANINE AMIDASE"/>
    <property type="match status" value="1"/>
</dbReference>
<keyword evidence="1" id="KW-0378">Hydrolase</keyword>
<dbReference type="SMART" id="SM00646">
    <property type="entry name" value="Ami_3"/>
    <property type="match status" value="1"/>
</dbReference>
<dbReference type="AlphaFoldDB" id="A0A644V8B7"/>
<dbReference type="SUPFAM" id="SSF53187">
    <property type="entry name" value="Zn-dependent exopeptidases"/>
    <property type="match status" value="1"/>
</dbReference>
<evidence type="ECO:0000313" key="3">
    <source>
        <dbReference type="EMBL" id="MPL87043.1"/>
    </source>
</evidence>
<dbReference type="GO" id="GO:0009253">
    <property type="term" value="P:peptidoglycan catabolic process"/>
    <property type="evidence" value="ECO:0007669"/>
    <property type="project" value="InterPro"/>
</dbReference>
<reference evidence="3" key="1">
    <citation type="submission" date="2019-08" db="EMBL/GenBank/DDBJ databases">
        <authorList>
            <person name="Kucharzyk K."/>
            <person name="Murdoch R.W."/>
            <person name="Higgins S."/>
            <person name="Loffler F."/>
        </authorList>
    </citation>
    <scope>NUCLEOTIDE SEQUENCE</scope>
</reference>
<proteinExistence type="predicted"/>
<dbReference type="Pfam" id="PF01520">
    <property type="entry name" value="Amidase_3"/>
    <property type="match status" value="1"/>
</dbReference>
<dbReference type="InterPro" id="IPR002508">
    <property type="entry name" value="MurNAc-LAA_cat"/>
</dbReference>
<name>A0A644V8B7_9ZZZZ</name>
<feature type="domain" description="MurNAc-LAA" evidence="2">
    <location>
        <begin position="93"/>
        <end position="252"/>
    </location>
</feature>
<comment type="caution">
    <text evidence="3">The sequence shown here is derived from an EMBL/GenBank/DDBJ whole genome shotgun (WGS) entry which is preliminary data.</text>
</comment>
<accession>A0A644V8B7</accession>
<dbReference type="Gene3D" id="3.40.630.40">
    <property type="entry name" value="Zn-dependent exopeptidases"/>
    <property type="match status" value="1"/>
</dbReference>
<dbReference type="PANTHER" id="PTHR30404:SF0">
    <property type="entry name" value="N-ACETYLMURAMOYL-L-ALANINE AMIDASE AMIC"/>
    <property type="match status" value="1"/>
</dbReference>
<evidence type="ECO:0000259" key="2">
    <source>
        <dbReference type="SMART" id="SM00646"/>
    </source>
</evidence>
<dbReference type="CDD" id="cd02696">
    <property type="entry name" value="MurNAc-LAA"/>
    <property type="match status" value="1"/>
</dbReference>
<dbReference type="FunFam" id="3.40.630.40:FF:000005">
    <property type="entry name" value="N-acetylmuramoyl-L-alanine amidase (AmiA)"/>
    <property type="match status" value="1"/>
</dbReference>
<gene>
    <name evidence="3" type="ORF">SDC9_33035</name>
</gene>
<organism evidence="3">
    <name type="scientific">bioreactor metagenome</name>
    <dbReference type="NCBI Taxonomy" id="1076179"/>
    <lineage>
        <taxon>unclassified sequences</taxon>
        <taxon>metagenomes</taxon>
        <taxon>ecological metagenomes</taxon>
    </lineage>
</organism>
<dbReference type="GO" id="GO:0008745">
    <property type="term" value="F:N-acetylmuramoyl-L-alanine amidase activity"/>
    <property type="evidence" value="ECO:0007669"/>
    <property type="project" value="InterPro"/>
</dbReference>
<sequence length="370" mass="41209">MLFRILLIFFCLTLQIPASAQSNSRVAIKKVVIDPGHGGKDPGAVSINKRHREKDITLSVSLMLGKLIKEAYPDVEIIYTRSTDIFIPLDKRSDIANKEKADLFISIHVNSARARAASGTETFVMGLDKSSSNLEVSKLENSVIVLEGDDYSSKYEGFDPNVPESYIIFSLLQNSHLEQSLSFASLVQENLSRGPVKINRGVKQAGLVVLWKTTMPAVLVELGFISNSNDMAILVQQNNQQKMANAIFNAFSKYKKIYEGENTYAVPASHQPELKPTPQVPDTIKREAIEATSDFYSIQLLAVTKALPKGAADLKGIKDYDYKKIGAFYKYHTGKYTTQTDASEALKIIRRKFPQAFIIRIQNNTIVPLK</sequence>
<protein>
    <recommendedName>
        <fullName evidence="2">MurNAc-LAA domain-containing protein</fullName>
    </recommendedName>
</protein>